<evidence type="ECO:0000256" key="1">
    <source>
        <dbReference type="SAM" id="Phobius"/>
    </source>
</evidence>
<feature type="signal peptide" evidence="2">
    <location>
        <begin position="1"/>
        <end position="20"/>
    </location>
</feature>
<keyword evidence="1" id="KW-0472">Membrane</keyword>
<dbReference type="RefSeq" id="XP_017858109.1">
    <property type="nucleotide sequence ID" value="XM_018002620.1"/>
</dbReference>
<dbReference type="GeneID" id="108610488"/>
<keyword evidence="2" id="KW-0732">Signal</keyword>
<protein>
    <submittedName>
        <fullName evidence="4">Uncharacterized protein LOC108610488</fullName>
    </submittedName>
</protein>
<sequence>MKTILIVKVIFLMAAMEAGAQLLPSTPPVVIWGAKLTEPRNIFHTIKSKKFAARVRPLLKDHMLIAYFAPLLTAKNLSCLQPDCFAYLRKEEPRTYYSKIRKPMAALGTLLAEHNQELVWSERDKMLHLPCKKGHIYAYNFQTQNLTEHDKFMETVASNLTACQLVQIYTAHGEPTEEIERRIRRTDQAKESTLAEQPIAKPQMQTKSQMPSNISRSEPIAGAENQTTAVMVFRHPKAIITLSTIVYAEEYSTGVSVYYRRQYIRMTEEVKFDIVLRDPKNIRNGVALLINTTAGNLRLILLPVVGNWRIYTLIFRNVTHMPRDLLFYSNKFSFCCQSLNAYSKKGGRVSLQSLSMDVIVADNVTATDPDYIPKPCWLCEVYLTPALTQTLFTVAILLVMLVFGISIFFNMGQNNQLPNGNDPNPFVKSH</sequence>
<feature type="chain" id="PRO_5046254416" evidence="2">
    <location>
        <begin position="21"/>
        <end position="430"/>
    </location>
</feature>
<evidence type="ECO:0000256" key="2">
    <source>
        <dbReference type="SAM" id="SignalP"/>
    </source>
</evidence>
<feature type="transmembrane region" description="Helical" evidence="1">
    <location>
        <begin position="391"/>
        <end position="409"/>
    </location>
</feature>
<evidence type="ECO:0000313" key="3">
    <source>
        <dbReference type="Proteomes" id="UP000694904"/>
    </source>
</evidence>
<dbReference type="Proteomes" id="UP000694904">
    <property type="component" value="Chromosome 3"/>
</dbReference>
<proteinExistence type="predicted"/>
<keyword evidence="1" id="KW-1133">Transmembrane helix</keyword>
<evidence type="ECO:0000313" key="4">
    <source>
        <dbReference type="RefSeq" id="XP_017858109.1"/>
    </source>
</evidence>
<accession>A0ABM1NT23</accession>
<reference evidence="3" key="2">
    <citation type="journal article" date="2016" name="G3 (Bethesda)">
        <title>Genome Evolution in Three Species of Cactophilic Drosophila.</title>
        <authorList>
            <person name="Sanchez-Flores A."/>
            <person name="Penazola F."/>
            <person name="Carpinteyro-Ponce J."/>
            <person name="Nazario-Yepiz N."/>
            <person name="Abreu-Goodger C."/>
            <person name="Machado C.A."/>
            <person name="Markow T.A."/>
        </authorList>
    </citation>
    <scope>NUCLEOTIDE SEQUENCE [LARGE SCALE GENOMIC DNA]</scope>
</reference>
<gene>
    <name evidence="4" type="primary">LOC108610488</name>
</gene>
<reference evidence="4" key="3">
    <citation type="submission" date="2025-08" db="UniProtKB">
        <authorList>
            <consortium name="RefSeq"/>
        </authorList>
    </citation>
    <scope>IDENTIFICATION</scope>
    <source>
        <tissue evidence="4">Whole organism</tissue>
    </source>
</reference>
<name>A0ABM1NT23_DROAR</name>
<organism evidence="3 4">
    <name type="scientific">Drosophila arizonae</name>
    <name type="common">Fruit fly</name>
    <dbReference type="NCBI Taxonomy" id="7263"/>
    <lineage>
        <taxon>Eukaryota</taxon>
        <taxon>Metazoa</taxon>
        <taxon>Ecdysozoa</taxon>
        <taxon>Arthropoda</taxon>
        <taxon>Hexapoda</taxon>
        <taxon>Insecta</taxon>
        <taxon>Pterygota</taxon>
        <taxon>Neoptera</taxon>
        <taxon>Endopterygota</taxon>
        <taxon>Diptera</taxon>
        <taxon>Brachycera</taxon>
        <taxon>Muscomorpha</taxon>
        <taxon>Ephydroidea</taxon>
        <taxon>Drosophilidae</taxon>
        <taxon>Drosophila</taxon>
    </lineage>
</organism>
<keyword evidence="1" id="KW-0812">Transmembrane</keyword>
<reference evidence="3" key="1">
    <citation type="journal article" date="1997" name="Nucleic Acids Res.">
        <title>tRNAscan-SE: a program for improved detection of transfer RNA genes in genomic sequence.</title>
        <authorList>
            <person name="Lowe T.M."/>
            <person name="Eddy S.R."/>
        </authorList>
    </citation>
    <scope>NUCLEOTIDE SEQUENCE [LARGE SCALE GENOMIC DNA]</scope>
</reference>
<keyword evidence="3" id="KW-1185">Reference proteome</keyword>